<evidence type="ECO:0000313" key="6">
    <source>
        <dbReference type="EMBL" id="MBB5967386.1"/>
    </source>
</evidence>
<feature type="domain" description="Solute-binding protein family 5" evidence="5">
    <location>
        <begin position="72"/>
        <end position="396"/>
    </location>
</feature>
<dbReference type="PANTHER" id="PTHR30290:SF9">
    <property type="entry name" value="OLIGOPEPTIDE-BINDING PROTEIN APPA"/>
    <property type="match status" value="1"/>
</dbReference>
<comment type="caution">
    <text evidence="6">The sequence shown here is derived from an EMBL/GenBank/DDBJ whole genome shotgun (WGS) entry which is preliminary data.</text>
</comment>
<dbReference type="InterPro" id="IPR030678">
    <property type="entry name" value="Peptide/Ni-bd"/>
</dbReference>
<dbReference type="RefSeq" id="WP_184948112.1">
    <property type="nucleotide sequence ID" value="NZ_BAAAWZ010000001.1"/>
</dbReference>
<dbReference type="Gene3D" id="3.40.190.10">
    <property type="entry name" value="Periplasmic binding protein-like II"/>
    <property type="match status" value="1"/>
</dbReference>
<keyword evidence="7" id="KW-1185">Reference proteome</keyword>
<dbReference type="CDD" id="cd00995">
    <property type="entry name" value="PBP2_NikA_DppA_OppA_like"/>
    <property type="match status" value="1"/>
</dbReference>
<evidence type="ECO:0000256" key="4">
    <source>
        <dbReference type="SAM" id="MobiDB-lite"/>
    </source>
</evidence>
<dbReference type="GO" id="GO:1904680">
    <property type="term" value="F:peptide transmembrane transporter activity"/>
    <property type="evidence" value="ECO:0007669"/>
    <property type="project" value="TreeGrafter"/>
</dbReference>
<dbReference type="PIRSF" id="PIRSF002741">
    <property type="entry name" value="MppA"/>
    <property type="match status" value="1"/>
</dbReference>
<proteinExistence type="inferred from homology"/>
<feature type="region of interest" description="Disordered" evidence="4">
    <location>
        <begin position="1"/>
        <end position="29"/>
    </location>
</feature>
<dbReference type="GO" id="GO:0042597">
    <property type="term" value="C:periplasmic space"/>
    <property type="evidence" value="ECO:0007669"/>
    <property type="project" value="UniProtKB-ARBA"/>
</dbReference>
<gene>
    <name evidence="6" type="ORF">FHS22_006688</name>
</gene>
<sequence>MAATLALAGCGGGSEPSANPSAAGSAAGGPSGTLKVNWGGFPDSWAPGAEMEAGYMRVPYETLVALDAQGQVTPVLATSWEQTDKALTLKLRENVVFHDGAQFNAEAVKANLESVRDGKTAFAGPLKVIESIDAVDDLTVRLNLASPTPSLLTTLTTRVAPMASPKAIAAGTVAQTPAGTGPWAYDAASSTPGTRMSFTFFPKYWGGPQSVGFQTIQLFAIPDDNAAAGALSSGEIDITDMDPAMLERIKSTPGIESVAYPAIRNNPMFFDRGPGGVFADADVRRAACYALDTSVVTKLEPDFKARTQHFAEGETGYNQATAGYTHDLAKAKELYAKAGNPPVKIEVIAAPYNAKQFNVYASQLAEIGMEVKVQTAPPPQYNSTWNSGRYALGLGSNDELTPFDWYKAWFAADAPGNPSKTESPELKAAADKAIAAGTSPEAAQLWGEVTRIISDEALTCGHLAGEELVVWQSQRVEGAKAPSQPWETNLINYRDLKPKGE</sequence>
<name>A0A841DJT3_PLAVE</name>
<dbReference type="Gene3D" id="3.10.105.10">
    <property type="entry name" value="Dipeptide-binding Protein, Domain 3"/>
    <property type="match status" value="1"/>
</dbReference>
<evidence type="ECO:0000256" key="2">
    <source>
        <dbReference type="ARBA" id="ARBA00022448"/>
    </source>
</evidence>
<evidence type="ECO:0000256" key="1">
    <source>
        <dbReference type="ARBA" id="ARBA00005695"/>
    </source>
</evidence>
<protein>
    <submittedName>
        <fullName evidence="6">Peptide/nickel transport system substrate-binding protein</fullName>
    </submittedName>
</protein>
<dbReference type="AlphaFoldDB" id="A0A841DJT3"/>
<dbReference type="Proteomes" id="UP000562352">
    <property type="component" value="Unassembled WGS sequence"/>
</dbReference>
<evidence type="ECO:0000256" key="3">
    <source>
        <dbReference type="ARBA" id="ARBA00022729"/>
    </source>
</evidence>
<dbReference type="SUPFAM" id="SSF53850">
    <property type="entry name" value="Periplasmic binding protein-like II"/>
    <property type="match status" value="1"/>
</dbReference>
<evidence type="ECO:0000259" key="5">
    <source>
        <dbReference type="Pfam" id="PF00496"/>
    </source>
</evidence>
<keyword evidence="2" id="KW-0813">Transport</keyword>
<dbReference type="Pfam" id="PF00496">
    <property type="entry name" value="SBP_bac_5"/>
    <property type="match status" value="1"/>
</dbReference>
<dbReference type="InterPro" id="IPR039424">
    <property type="entry name" value="SBP_5"/>
</dbReference>
<dbReference type="InterPro" id="IPR000914">
    <property type="entry name" value="SBP_5_dom"/>
</dbReference>
<feature type="compositionally biased region" description="Low complexity" evidence="4">
    <location>
        <begin position="15"/>
        <end position="25"/>
    </location>
</feature>
<organism evidence="6 7">
    <name type="scientific">Planomonospora venezuelensis</name>
    <dbReference type="NCBI Taxonomy" id="1999"/>
    <lineage>
        <taxon>Bacteria</taxon>
        <taxon>Bacillati</taxon>
        <taxon>Actinomycetota</taxon>
        <taxon>Actinomycetes</taxon>
        <taxon>Streptosporangiales</taxon>
        <taxon>Streptosporangiaceae</taxon>
        <taxon>Planomonospora</taxon>
    </lineage>
</organism>
<dbReference type="PANTHER" id="PTHR30290">
    <property type="entry name" value="PERIPLASMIC BINDING COMPONENT OF ABC TRANSPORTER"/>
    <property type="match status" value="1"/>
</dbReference>
<dbReference type="GO" id="GO:0043190">
    <property type="term" value="C:ATP-binding cassette (ABC) transporter complex"/>
    <property type="evidence" value="ECO:0007669"/>
    <property type="project" value="InterPro"/>
</dbReference>
<dbReference type="GO" id="GO:0015833">
    <property type="term" value="P:peptide transport"/>
    <property type="evidence" value="ECO:0007669"/>
    <property type="project" value="TreeGrafter"/>
</dbReference>
<comment type="similarity">
    <text evidence="1">Belongs to the bacterial solute-binding protein 5 family.</text>
</comment>
<keyword evidence="3" id="KW-0732">Signal</keyword>
<accession>A0A841DJT3</accession>
<dbReference type="EMBL" id="JACHJJ010000032">
    <property type="protein sequence ID" value="MBB5967386.1"/>
    <property type="molecule type" value="Genomic_DNA"/>
</dbReference>
<reference evidence="6 7" key="1">
    <citation type="submission" date="2020-08" db="EMBL/GenBank/DDBJ databases">
        <title>Genomic Encyclopedia of Type Strains, Phase III (KMG-III): the genomes of soil and plant-associated and newly described type strains.</title>
        <authorList>
            <person name="Whitman W."/>
        </authorList>
    </citation>
    <scope>NUCLEOTIDE SEQUENCE [LARGE SCALE GENOMIC DNA]</scope>
    <source>
        <strain evidence="6 7">CECT 3303</strain>
    </source>
</reference>
<evidence type="ECO:0000313" key="7">
    <source>
        <dbReference type="Proteomes" id="UP000562352"/>
    </source>
</evidence>